<dbReference type="GeneID" id="20089000"/>
<keyword evidence="4 7" id="KW-1133">Transmembrane helix</keyword>
<proteinExistence type="inferred from homology"/>
<evidence type="ECO:0000256" key="3">
    <source>
        <dbReference type="ARBA" id="ARBA00022692"/>
    </source>
</evidence>
<dbReference type="InterPro" id="IPR006876">
    <property type="entry name" value="LMBR1-like_membr_prot"/>
</dbReference>
<feature type="transmembrane region" description="Helical" evidence="7">
    <location>
        <begin position="425"/>
        <end position="446"/>
    </location>
</feature>
<dbReference type="eggNOG" id="KOG2296">
    <property type="taxonomic scope" value="Eukaryota"/>
</dbReference>
<accession>A0A024TJW4</accession>
<dbReference type="STRING" id="157072.A0A024TJW4"/>
<evidence type="ECO:0008006" key="9">
    <source>
        <dbReference type="Google" id="ProtNLM"/>
    </source>
</evidence>
<dbReference type="OrthoDB" id="203099at2759"/>
<feature type="transmembrane region" description="Helical" evidence="7">
    <location>
        <begin position="5"/>
        <end position="23"/>
    </location>
</feature>
<feature type="transmembrane region" description="Helical" evidence="7">
    <location>
        <begin position="145"/>
        <end position="173"/>
    </location>
</feature>
<feature type="compositionally biased region" description="Basic residues" evidence="6">
    <location>
        <begin position="270"/>
        <end position="279"/>
    </location>
</feature>
<dbReference type="InterPro" id="IPR051584">
    <property type="entry name" value="GPCR-associated_LMBR1"/>
</dbReference>
<dbReference type="PANTHER" id="PTHR21355">
    <property type="entry name" value="G-PROTEIN COUPLED RECEPTOR-ASSOCIATED PROTEIN LMBRD2"/>
    <property type="match status" value="1"/>
</dbReference>
<sequence>MSIAFATECIMLFLFTGALLHYYKDPHVGYLVYSFVFMSWYAGFLGLLMLPVDISATLAARIGASSQPLHVHTSLLTGWKVLYWLTFMFSWVVLPVLIEYSQSGAFTPQQKLHASIRYLLRHYAILLAAGVALVMYLIVVDHLTLSGIVGLAMTVANTYGLLWLIGLLGYGVVNVPRNVWRTANPHDRLRRIYFRAIQIHDDRVEAMFTYDDVIRDVQDLMRRFQAIEQSTIILTPDMQHIKQCLRHVAATLGHDGGVADDDLETGSSKRASRRSKHALRPPSSSSKMLVLEDTSLPSEADVILLHGRVKRILADLRRCEQAWQDVCWSAQRLIQWIDQTEQLHASGAPTPSTTRPMSVTEWFSSWTAHAMWTYAIGAATACCVFGSAIVLWSEVFMGASPRWSPLGQLLAAAATSSEPPTSGALSVQLVLLALLTYMGTCVYQSLFSIRGFGRVALHGAHNSTELSLLTAAIQQCRLQFSLGYNFCLLLNRHDLTDYASFHTLFTDMRVIHFFGTDFNVYLPMCMVVVAATTMWHGYARLVKSMGLDQYEELMPGHIEHEAKVHQGDVLVQKGIEKYTKMKAKMEKEAAERVGGAKGHGLSQALLDE</sequence>
<dbReference type="GO" id="GO:0016020">
    <property type="term" value="C:membrane"/>
    <property type="evidence" value="ECO:0007669"/>
    <property type="project" value="UniProtKB-SubCell"/>
</dbReference>
<dbReference type="RefSeq" id="XP_008877056.1">
    <property type="nucleotide sequence ID" value="XM_008878834.1"/>
</dbReference>
<dbReference type="VEuPathDB" id="FungiDB:H310_11950"/>
<dbReference type="PANTHER" id="PTHR21355:SF0">
    <property type="entry name" value="G-PROTEIN COUPLED RECEPTOR-ASSOCIATED PROTEIN LMBRD2"/>
    <property type="match status" value="1"/>
</dbReference>
<evidence type="ECO:0000256" key="2">
    <source>
        <dbReference type="ARBA" id="ARBA00010487"/>
    </source>
</evidence>
<organism evidence="8">
    <name type="scientific">Aphanomyces invadans</name>
    <dbReference type="NCBI Taxonomy" id="157072"/>
    <lineage>
        <taxon>Eukaryota</taxon>
        <taxon>Sar</taxon>
        <taxon>Stramenopiles</taxon>
        <taxon>Oomycota</taxon>
        <taxon>Saprolegniomycetes</taxon>
        <taxon>Saprolegniales</taxon>
        <taxon>Verrucalvaceae</taxon>
        <taxon>Aphanomyces</taxon>
    </lineage>
</organism>
<dbReference type="Pfam" id="PF04791">
    <property type="entry name" value="LMBR1"/>
    <property type="match status" value="1"/>
</dbReference>
<name>A0A024TJW4_9STRA</name>
<keyword evidence="5 7" id="KW-0472">Membrane</keyword>
<feature type="transmembrane region" description="Helical" evidence="7">
    <location>
        <begin position="81"/>
        <end position="98"/>
    </location>
</feature>
<feature type="transmembrane region" description="Helical" evidence="7">
    <location>
        <begin position="30"/>
        <end position="50"/>
    </location>
</feature>
<feature type="transmembrane region" description="Helical" evidence="7">
    <location>
        <begin position="518"/>
        <end position="538"/>
    </location>
</feature>
<comment type="subcellular location">
    <subcellularLocation>
        <location evidence="1">Membrane</location>
        <topology evidence="1">Multi-pass membrane protein</topology>
    </subcellularLocation>
</comment>
<comment type="similarity">
    <text evidence="2">Belongs to the LIMR family.</text>
</comment>
<evidence type="ECO:0000256" key="5">
    <source>
        <dbReference type="ARBA" id="ARBA00023136"/>
    </source>
</evidence>
<evidence type="ECO:0000256" key="7">
    <source>
        <dbReference type="SAM" id="Phobius"/>
    </source>
</evidence>
<dbReference type="AlphaFoldDB" id="A0A024TJW4"/>
<evidence type="ECO:0000256" key="6">
    <source>
        <dbReference type="SAM" id="MobiDB-lite"/>
    </source>
</evidence>
<reference evidence="8" key="1">
    <citation type="submission" date="2013-12" db="EMBL/GenBank/DDBJ databases">
        <title>The Genome Sequence of Aphanomyces invadans NJM9701.</title>
        <authorList>
            <consortium name="The Broad Institute Genomics Platform"/>
            <person name="Russ C."/>
            <person name="Tyler B."/>
            <person name="van West P."/>
            <person name="Dieguez-Uribeondo J."/>
            <person name="Young S.K."/>
            <person name="Zeng Q."/>
            <person name="Gargeya S."/>
            <person name="Fitzgerald M."/>
            <person name="Abouelleil A."/>
            <person name="Alvarado L."/>
            <person name="Chapman S.B."/>
            <person name="Gainer-Dewar J."/>
            <person name="Goldberg J."/>
            <person name="Griggs A."/>
            <person name="Gujja S."/>
            <person name="Hansen M."/>
            <person name="Howarth C."/>
            <person name="Imamovic A."/>
            <person name="Ireland A."/>
            <person name="Larimer J."/>
            <person name="McCowan C."/>
            <person name="Murphy C."/>
            <person name="Pearson M."/>
            <person name="Poon T.W."/>
            <person name="Priest M."/>
            <person name="Roberts A."/>
            <person name="Saif S."/>
            <person name="Shea T."/>
            <person name="Sykes S."/>
            <person name="Wortman J."/>
            <person name="Nusbaum C."/>
            <person name="Birren B."/>
        </authorList>
    </citation>
    <scope>NUCLEOTIDE SEQUENCE [LARGE SCALE GENOMIC DNA]</scope>
    <source>
        <strain evidence="8">NJM9701</strain>
    </source>
</reference>
<feature type="transmembrane region" description="Helical" evidence="7">
    <location>
        <begin position="372"/>
        <end position="393"/>
    </location>
</feature>
<gene>
    <name evidence="8" type="ORF">H310_11950</name>
</gene>
<protein>
    <recommendedName>
        <fullName evidence="9">LMBR1 domain-containing protein 2</fullName>
    </recommendedName>
</protein>
<evidence type="ECO:0000256" key="1">
    <source>
        <dbReference type="ARBA" id="ARBA00004141"/>
    </source>
</evidence>
<feature type="region of interest" description="Disordered" evidence="6">
    <location>
        <begin position="259"/>
        <end position="286"/>
    </location>
</feature>
<evidence type="ECO:0000256" key="4">
    <source>
        <dbReference type="ARBA" id="ARBA00022989"/>
    </source>
</evidence>
<keyword evidence="3 7" id="KW-0812">Transmembrane</keyword>
<dbReference type="EMBL" id="KI913986">
    <property type="protein sequence ID" value="ETV94294.1"/>
    <property type="molecule type" value="Genomic_DNA"/>
</dbReference>
<feature type="transmembrane region" description="Helical" evidence="7">
    <location>
        <begin position="119"/>
        <end position="139"/>
    </location>
</feature>
<evidence type="ECO:0000313" key="8">
    <source>
        <dbReference type="EMBL" id="ETV94294.1"/>
    </source>
</evidence>